<dbReference type="InterPro" id="IPR008936">
    <property type="entry name" value="Rho_GTPase_activation_prot"/>
</dbReference>
<evidence type="ECO:0000256" key="1">
    <source>
        <dbReference type="ARBA" id="ARBA00022468"/>
    </source>
</evidence>
<proteinExistence type="predicted"/>
<feature type="region of interest" description="Disordered" evidence="2">
    <location>
        <begin position="276"/>
        <end position="295"/>
    </location>
</feature>
<keyword evidence="1" id="KW-0343">GTPase activation</keyword>
<dbReference type="GO" id="GO:0005096">
    <property type="term" value="F:GTPase activator activity"/>
    <property type="evidence" value="ECO:0007669"/>
    <property type="project" value="UniProtKB-KW"/>
</dbReference>
<keyword evidence="3" id="KW-0732">Signal</keyword>
<feature type="region of interest" description="Disordered" evidence="2">
    <location>
        <begin position="1031"/>
        <end position="1055"/>
    </location>
</feature>
<dbReference type="GO" id="GO:0007165">
    <property type="term" value="P:signal transduction"/>
    <property type="evidence" value="ECO:0007669"/>
    <property type="project" value="InterPro"/>
</dbReference>
<protein>
    <recommendedName>
        <fullName evidence="4">Rho-GAP domain-containing protein</fullName>
    </recommendedName>
</protein>
<feature type="domain" description="Rho-GAP" evidence="4">
    <location>
        <begin position="1117"/>
        <end position="1311"/>
    </location>
</feature>
<evidence type="ECO:0000256" key="3">
    <source>
        <dbReference type="SAM" id="SignalP"/>
    </source>
</evidence>
<dbReference type="PANTHER" id="PTHR23176">
    <property type="entry name" value="RHO/RAC/CDC GTPASE-ACTIVATING PROTEIN"/>
    <property type="match status" value="1"/>
</dbReference>
<gene>
    <name evidence="5" type="ORF">FBUS_08555</name>
</gene>
<dbReference type="PROSITE" id="PS50238">
    <property type="entry name" value="RHOGAP"/>
    <property type="match status" value="1"/>
</dbReference>
<feature type="signal peptide" evidence="3">
    <location>
        <begin position="1"/>
        <end position="23"/>
    </location>
</feature>
<evidence type="ECO:0000256" key="2">
    <source>
        <dbReference type="SAM" id="MobiDB-lite"/>
    </source>
</evidence>
<feature type="compositionally biased region" description="Low complexity" evidence="2">
    <location>
        <begin position="889"/>
        <end position="905"/>
    </location>
</feature>
<comment type="caution">
    <text evidence="5">The sequence shown here is derived from an EMBL/GenBank/DDBJ whole genome shotgun (WGS) entry which is preliminary data.</text>
</comment>
<name>A0A8E0RPY5_9TREM</name>
<dbReference type="InterPro" id="IPR050729">
    <property type="entry name" value="Rho-GAP"/>
</dbReference>
<dbReference type="InterPro" id="IPR000198">
    <property type="entry name" value="RhoGAP_dom"/>
</dbReference>
<feature type="chain" id="PRO_5034241587" description="Rho-GAP domain-containing protein" evidence="3">
    <location>
        <begin position="24"/>
        <end position="1339"/>
    </location>
</feature>
<organism evidence="5 6">
    <name type="scientific">Fasciolopsis buskii</name>
    <dbReference type="NCBI Taxonomy" id="27845"/>
    <lineage>
        <taxon>Eukaryota</taxon>
        <taxon>Metazoa</taxon>
        <taxon>Spiralia</taxon>
        <taxon>Lophotrochozoa</taxon>
        <taxon>Platyhelminthes</taxon>
        <taxon>Trematoda</taxon>
        <taxon>Digenea</taxon>
        <taxon>Plagiorchiida</taxon>
        <taxon>Echinostomata</taxon>
        <taxon>Echinostomatoidea</taxon>
        <taxon>Fasciolidae</taxon>
        <taxon>Fasciolopsis</taxon>
    </lineage>
</organism>
<feature type="compositionally biased region" description="Polar residues" evidence="2">
    <location>
        <begin position="850"/>
        <end position="872"/>
    </location>
</feature>
<feature type="region of interest" description="Disordered" evidence="2">
    <location>
        <begin position="311"/>
        <end position="352"/>
    </location>
</feature>
<feature type="compositionally biased region" description="Low complexity" evidence="2">
    <location>
        <begin position="919"/>
        <end position="937"/>
    </location>
</feature>
<evidence type="ECO:0000313" key="5">
    <source>
        <dbReference type="EMBL" id="KAA0185009.1"/>
    </source>
</evidence>
<accession>A0A8E0RPY5</accession>
<feature type="compositionally biased region" description="Pro residues" evidence="2">
    <location>
        <begin position="337"/>
        <end position="346"/>
    </location>
</feature>
<evidence type="ECO:0000313" key="6">
    <source>
        <dbReference type="Proteomes" id="UP000728185"/>
    </source>
</evidence>
<evidence type="ECO:0000259" key="4">
    <source>
        <dbReference type="PROSITE" id="PS50238"/>
    </source>
</evidence>
<dbReference type="Gene3D" id="1.10.555.10">
    <property type="entry name" value="Rho GTPase activation protein"/>
    <property type="match status" value="1"/>
</dbReference>
<dbReference type="OrthoDB" id="6281275at2759"/>
<feature type="compositionally biased region" description="Polar residues" evidence="2">
    <location>
        <begin position="311"/>
        <end position="323"/>
    </location>
</feature>
<feature type="region of interest" description="Disordered" evidence="2">
    <location>
        <begin position="53"/>
        <end position="75"/>
    </location>
</feature>
<dbReference type="Pfam" id="PF00620">
    <property type="entry name" value="RhoGAP"/>
    <property type="match status" value="1"/>
</dbReference>
<sequence length="1339" mass="142533">MISYCLFVIHFSTVLLFLFPIDAFVPVANVLPVSPDVAGAEVNLRLVRKEAYRSGPSADGEPSHSPSRPFPSESGQVDLYKETADLLPASTPVPHINFKPRHTNFRTTAARLPSSLAICGSAQPQLGAVASLAIDGGLSPDQLLHIGCSGSDHTDRYPPSAAAPALQPVDSESAVGLARGALSGTAYPRHIRSAYATHQPILLSRSGQSGVVCGPVVRGQSRAHIRIPVLSSSRGYYYHPHLHHPPFQMNTFTTTTAGARRGSFPLQMTRVGGLVLETPDGSHVPANTRAPPELGSSGACYQSLSACTSPTSVKHPSDSSSPRGTAFFSSSSVPSPANTPPLPPNSTTPATAPTSCVDIVRLGPGDTITHALSGDAHYTANSLIRMHYCPQPYVGLGPVDDGRVNPIPVCSTPPWFSSDSSGATGESAISVTTGSAAMAPSTHQVFSWSSFTPSQLQPCEKTFENQVTANPDSRVAEHSLLSAVLAQNISLQTAQLPGRPSGLMSPTGPQVARTVRHLRRIRHIFGDSLGYVSSANSASMGALAATEKNCATTNSLVELRPHGSRSVESVRPASLVCKCSEPDCILEAGLTGDRCSHALLLLPNTVPISGAQNKPQQVMVRFEQIPLQYENCHCPTMWERYCASFLDDTLRLTRLVPHGQSDEGNAPPAHLHLHLAESNLTWHSPSDLSDLDLPSGTRWATSDSVIGFLRDPSCRIRCQLYFLHRQLASDLLGRWGPTTGASAPVVAGSVTSSDQNLSGLGYTQTFSLQSSSVTCPAVRGKHATGRSSSLGLAGPPGGVPLLKAVGTAAASVGMPLVGRSSLTSWLHQGKQKQTGEPVVDSANGDVGKDANSTFSPASSVTKSGRKTTTAHARSSRGRFHQAFTRMRRAATASSAPTARSPSRSTGARRFASSHGALISSKSSVSTTSCTGSPPSVVDPHSESGPSQFEAVIGLSNASAVQCDTISLQTVHDPVARSSPALLLATSVSPSPALQSPYLTFSPFESTGSADEQLCTETNNLDVPLSDFHSSDSCEPLGAAGSENSSKQSHTKLTASSELVPVTSTASASAIMVATSSSSTEVLTIPATNASVQLLPHPFVPLPAPRTGPLALHKCPRSTLSPFVPFIVEFCVTLVERYGLNCVGLYRLSGSKVAHDFISAELRKNLNEIDVTSDKWNDIHAVCGVLKTFLRNLPDSLFPKVMYTDFLSACRQQQREKRLLSIQRLLSIMECYPDHPEYRAHRATLRYLATHLARVSAREIVNKMTAYNLALVFAPNLVQPYEDSPELLMSDSKYKIRVSFLRSSVLVWGLIITDSFLARLRSYVGGKNPLKATHRLHERL</sequence>
<feature type="region of interest" description="Disordered" evidence="2">
    <location>
        <begin position="827"/>
        <end position="945"/>
    </location>
</feature>
<feature type="compositionally biased region" description="Polar residues" evidence="2">
    <location>
        <begin position="1041"/>
        <end position="1055"/>
    </location>
</feature>
<dbReference type="GO" id="GO:0005737">
    <property type="term" value="C:cytoplasm"/>
    <property type="evidence" value="ECO:0007669"/>
    <property type="project" value="TreeGrafter"/>
</dbReference>
<dbReference type="PANTHER" id="PTHR23176:SF133">
    <property type="entry name" value="GTPASE-ACTIVATING PROTEIN PAC-1"/>
    <property type="match status" value="1"/>
</dbReference>
<dbReference type="SUPFAM" id="SSF48350">
    <property type="entry name" value="GTPase activation domain, GAP"/>
    <property type="match status" value="1"/>
</dbReference>
<reference evidence="5" key="1">
    <citation type="submission" date="2019-05" db="EMBL/GenBank/DDBJ databases">
        <title>Annotation for the trematode Fasciolopsis buski.</title>
        <authorList>
            <person name="Choi Y.-J."/>
        </authorList>
    </citation>
    <scope>NUCLEOTIDE SEQUENCE</scope>
    <source>
        <strain evidence="5">HT</strain>
        <tissue evidence="5">Whole worm</tissue>
    </source>
</reference>
<dbReference type="Proteomes" id="UP000728185">
    <property type="component" value="Unassembled WGS sequence"/>
</dbReference>
<dbReference type="SMART" id="SM00324">
    <property type="entry name" value="RhoGAP"/>
    <property type="match status" value="1"/>
</dbReference>
<keyword evidence="6" id="KW-1185">Reference proteome</keyword>
<dbReference type="EMBL" id="LUCM01010769">
    <property type="protein sequence ID" value="KAA0185009.1"/>
    <property type="molecule type" value="Genomic_DNA"/>
</dbReference>